<dbReference type="Pfam" id="PF02664">
    <property type="entry name" value="LuxS"/>
    <property type="match status" value="1"/>
</dbReference>
<dbReference type="NCBIfam" id="NF002604">
    <property type="entry name" value="PRK02260.1-4"/>
    <property type="match status" value="1"/>
</dbReference>
<evidence type="ECO:0000256" key="11">
    <source>
        <dbReference type="ARBA" id="ARBA00023239"/>
    </source>
</evidence>
<comment type="catalytic activity">
    <reaction evidence="1">
        <text>S-(5-deoxy-D-ribos-5-yl)-L-homocysteine = (S)-4,5-dihydroxypentane-2,3-dione + L-homocysteine</text>
        <dbReference type="Rhea" id="RHEA:17753"/>
        <dbReference type="ChEBI" id="CHEBI:29484"/>
        <dbReference type="ChEBI" id="CHEBI:58195"/>
        <dbReference type="ChEBI" id="CHEBI:58199"/>
        <dbReference type="EC" id="4.4.1.21"/>
    </reaction>
</comment>
<evidence type="ECO:0000256" key="6">
    <source>
        <dbReference type="ARBA" id="ARBA00015130"/>
    </source>
</evidence>
<comment type="subunit">
    <text evidence="4">Homodimer.</text>
</comment>
<evidence type="ECO:0000256" key="2">
    <source>
        <dbReference type="ARBA" id="ARBA00001962"/>
    </source>
</evidence>
<accession>D4LD72</accession>
<dbReference type="InterPro" id="IPR003815">
    <property type="entry name" value="S-ribosylhomocysteinase"/>
</dbReference>
<dbReference type="KEGG" id="rch:RUM_14640"/>
<dbReference type="STRING" id="213810.RUM_14640"/>
<dbReference type="AlphaFoldDB" id="D4LD72"/>
<comment type="cofactor">
    <cofactor evidence="2">
        <name>Fe cation</name>
        <dbReference type="ChEBI" id="CHEBI:24875"/>
    </cofactor>
</comment>
<evidence type="ECO:0000256" key="9">
    <source>
        <dbReference type="ARBA" id="ARBA00022929"/>
    </source>
</evidence>
<evidence type="ECO:0000256" key="10">
    <source>
        <dbReference type="ARBA" id="ARBA00023004"/>
    </source>
</evidence>
<dbReference type="EC" id="4.4.1.21" evidence="5"/>
<dbReference type="RefSeq" id="WP_015558474.1">
    <property type="nucleotide sequence ID" value="NC_021039.1"/>
</dbReference>
<evidence type="ECO:0000256" key="12">
    <source>
        <dbReference type="ARBA" id="ARBA00024654"/>
    </source>
</evidence>
<dbReference type="Gene3D" id="3.30.1360.80">
    <property type="entry name" value="S-ribosylhomocysteinase (LuxS)"/>
    <property type="match status" value="1"/>
</dbReference>
<evidence type="ECO:0000256" key="3">
    <source>
        <dbReference type="ARBA" id="ARBA00007311"/>
    </source>
</evidence>
<gene>
    <name evidence="15" type="ordered locus">RUM_14640</name>
</gene>
<proteinExistence type="inferred from homology"/>
<dbReference type="EMBL" id="FP929052">
    <property type="protein sequence ID" value="CBL17567.1"/>
    <property type="molecule type" value="Genomic_DNA"/>
</dbReference>
<protein>
    <recommendedName>
        <fullName evidence="6">S-ribosylhomocysteine lyase</fullName>
        <ecNumber evidence="5">4.4.1.21</ecNumber>
    </recommendedName>
    <alternativeName>
        <fullName evidence="13">AI-2 synthesis protein</fullName>
    </alternativeName>
    <alternativeName>
        <fullName evidence="14">Autoinducer-2 production protein LuxS</fullName>
    </alternativeName>
</protein>
<dbReference type="GO" id="GO:0005506">
    <property type="term" value="F:iron ion binding"/>
    <property type="evidence" value="ECO:0007669"/>
    <property type="project" value="InterPro"/>
</dbReference>
<comment type="function">
    <text evidence="12">Involved in the synthesis of autoinducer 2 (AI-2) which is secreted by bacteria and is used to communicate both the cell density and the metabolic potential of the environment. The regulation of gene expression in response to changes in cell density is called quorum sensing. Catalyzes the transformation of S-ribosylhomocysteine (RHC) to homocysteine (HC) and 4,5-dihydroxy-2,3-pentadione (DPD).</text>
</comment>
<dbReference type="PANTHER" id="PTHR35799">
    <property type="entry name" value="S-RIBOSYLHOMOCYSTEINE LYASE"/>
    <property type="match status" value="1"/>
</dbReference>
<dbReference type="PRINTS" id="PR01487">
    <property type="entry name" value="LUXSPROTEIN"/>
</dbReference>
<keyword evidence="8" id="KW-0479">Metal-binding</keyword>
<dbReference type="GeneID" id="83156186"/>
<dbReference type="GO" id="GO:0009372">
    <property type="term" value="P:quorum sensing"/>
    <property type="evidence" value="ECO:0007669"/>
    <property type="project" value="UniProtKB-KW"/>
</dbReference>
<keyword evidence="7" id="KW-0673">Quorum sensing</keyword>
<dbReference type="GO" id="GO:0043768">
    <property type="term" value="F:S-ribosylhomocysteine lyase activity"/>
    <property type="evidence" value="ECO:0007669"/>
    <property type="project" value="UniProtKB-EC"/>
</dbReference>
<evidence type="ECO:0000256" key="1">
    <source>
        <dbReference type="ARBA" id="ARBA00000297"/>
    </source>
</evidence>
<evidence type="ECO:0000256" key="13">
    <source>
        <dbReference type="ARBA" id="ARBA00030600"/>
    </source>
</evidence>
<evidence type="ECO:0000313" key="16">
    <source>
        <dbReference type="Proteomes" id="UP000007054"/>
    </source>
</evidence>
<keyword evidence="16" id="KW-1185">Reference proteome</keyword>
<dbReference type="Proteomes" id="UP000007054">
    <property type="component" value="Chromosome"/>
</dbReference>
<dbReference type="SUPFAM" id="SSF63411">
    <property type="entry name" value="LuxS/MPP-like metallohydrolase"/>
    <property type="match status" value="1"/>
</dbReference>
<comment type="similarity">
    <text evidence="3">Belongs to the LuxS family.</text>
</comment>
<evidence type="ECO:0000256" key="14">
    <source>
        <dbReference type="ARBA" id="ARBA00031777"/>
    </source>
</evidence>
<evidence type="ECO:0000256" key="8">
    <source>
        <dbReference type="ARBA" id="ARBA00022723"/>
    </source>
</evidence>
<keyword evidence="11 15" id="KW-0456">Lyase</keyword>
<evidence type="ECO:0000256" key="7">
    <source>
        <dbReference type="ARBA" id="ARBA00022654"/>
    </source>
</evidence>
<sequence length="157" mass="17832">MKKIASFEVDHRKIDVGMYISRVDGDIVTYDIRMCKPNGGVYLPTPAMHTIEHLFATYARNSEYGQGVVYVGPMGCRTGFYLLTRGLSHQDAIRLMQETYQFIADYDGEIPGCSEIECGNYLEHDLAGAKRAVLPFLSAIQGYTPEMLDYTWHYNQK</sequence>
<reference evidence="15 16" key="1">
    <citation type="submission" date="2010-03" db="EMBL/GenBank/DDBJ databases">
        <title>The genome sequence of Ruminococcus sp. 18P13.</title>
        <authorList>
            <consortium name="metaHIT consortium -- http://www.metahit.eu/"/>
            <person name="Pajon A."/>
            <person name="Turner K."/>
            <person name="Parkhill J."/>
            <person name="Bernalier A."/>
        </authorList>
    </citation>
    <scope>NUCLEOTIDE SEQUENCE [LARGE SCALE GENOMIC DNA]</scope>
    <source>
        <strain evidence="16">DSM 18848 / JCM 17042 / 18P13</strain>
    </source>
</reference>
<evidence type="ECO:0000256" key="5">
    <source>
        <dbReference type="ARBA" id="ARBA00012240"/>
    </source>
</evidence>
<keyword evidence="9" id="KW-0071">Autoinducer synthesis</keyword>
<dbReference type="PANTHER" id="PTHR35799:SF1">
    <property type="entry name" value="S-RIBOSYLHOMOCYSTEINE LYASE"/>
    <property type="match status" value="1"/>
</dbReference>
<name>D4LD72_RUMC1</name>
<evidence type="ECO:0000313" key="15">
    <source>
        <dbReference type="EMBL" id="CBL17567.1"/>
    </source>
</evidence>
<dbReference type="InterPro" id="IPR037005">
    <property type="entry name" value="LuxS_sf"/>
</dbReference>
<dbReference type="HOGENOM" id="CLU_107531_1_0_9"/>
<dbReference type="InterPro" id="IPR011249">
    <property type="entry name" value="Metalloenz_LuxS/M16"/>
</dbReference>
<evidence type="ECO:0000256" key="4">
    <source>
        <dbReference type="ARBA" id="ARBA00011738"/>
    </source>
</evidence>
<dbReference type="PATRIC" id="fig|213810.4.peg.1361"/>
<organism evidence="15 16">
    <name type="scientific">Ruminococcus champanellensis (strain DSM 18848 / JCM 17042 / KCTC 15320 / 18P13)</name>
    <dbReference type="NCBI Taxonomy" id="213810"/>
    <lineage>
        <taxon>Bacteria</taxon>
        <taxon>Bacillati</taxon>
        <taxon>Bacillota</taxon>
        <taxon>Clostridia</taxon>
        <taxon>Eubacteriales</taxon>
        <taxon>Oscillospiraceae</taxon>
        <taxon>Ruminococcus</taxon>
    </lineage>
</organism>
<keyword evidence="10" id="KW-0408">Iron</keyword>